<keyword evidence="1" id="KW-1133">Transmembrane helix</keyword>
<comment type="caution">
    <text evidence="2">The sequence shown here is derived from an EMBL/GenBank/DDBJ whole genome shotgun (WGS) entry which is preliminary data.</text>
</comment>
<reference evidence="2 3" key="1">
    <citation type="submission" date="2024-02" db="EMBL/GenBank/DDBJ databases">
        <authorList>
            <person name="Vignale AGUSTIN F."/>
            <person name="Sosa J E."/>
            <person name="Modenutti C."/>
        </authorList>
    </citation>
    <scope>NUCLEOTIDE SEQUENCE [LARGE SCALE GENOMIC DNA]</scope>
</reference>
<keyword evidence="1" id="KW-0812">Transmembrane</keyword>
<dbReference type="PANTHER" id="PTHR31170">
    <property type="entry name" value="BNAC04G53230D PROTEIN"/>
    <property type="match status" value="1"/>
</dbReference>
<protein>
    <submittedName>
        <fullName evidence="2">Uncharacterized protein</fullName>
    </submittedName>
</protein>
<evidence type="ECO:0000313" key="3">
    <source>
        <dbReference type="Proteomes" id="UP001642360"/>
    </source>
</evidence>
<evidence type="ECO:0000313" key="2">
    <source>
        <dbReference type="EMBL" id="CAK9176719.1"/>
    </source>
</evidence>
<dbReference type="Pfam" id="PF03140">
    <property type="entry name" value="DUF247"/>
    <property type="match status" value="2"/>
</dbReference>
<dbReference type="EMBL" id="CAUOFW020006891">
    <property type="protein sequence ID" value="CAK9176719.1"/>
    <property type="molecule type" value="Genomic_DNA"/>
</dbReference>
<dbReference type="InterPro" id="IPR004158">
    <property type="entry name" value="DUF247_pln"/>
</dbReference>
<name>A0ABC8U4N8_9AQUA</name>
<keyword evidence="1" id="KW-0472">Membrane</keyword>
<keyword evidence="3" id="KW-1185">Reference proteome</keyword>
<feature type="transmembrane region" description="Helical" evidence="1">
    <location>
        <begin position="323"/>
        <end position="344"/>
    </location>
</feature>
<proteinExistence type="predicted"/>
<dbReference type="AlphaFoldDB" id="A0ABC8U4N8"/>
<evidence type="ECO:0000256" key="1">
    <source>
        <dbReference type="SAM" id="Phobius"/>
    </source>
</evidence>
<accession>A0ABC8U4N8</accession>
<organism evidence="2 3">
    <name type="scientific">Ilex paraguariensis</name>
    <name type="common">yerba mate</name>
    <dbReference type="NCBI Taxonomy" id="185542"/>
    <lineage>
        <taxon>Eukaryota</taxon>
        <taxon>Viridiplantae</taxon>
        <taxon>Streptophyta</taxon>
        <taxon>Embryophyta</taxon>
        <taxon>Tracheophyta</taxon>
        <taxon>Spermatophyta</taxon>
        <taxon>Magnoliopsida</taxon>
        <taxon>eudicotyledons</taxon>
        <taxon>Gunneridae</taxon>
        <taxon>Pentapetalae</taxon>
        <taxon>asterids</taxon>
        <taxon>campanulids</taxon>
        <taxon>Aquifoliales</taxon>
        <taxon>Aquifoliaceae</taxon>
        <taxon>Ilex</taxon>
    </lineage>
</organism>
<dbReference type="Proteomes" id="UP001642360">
    <property type="component" value="Unassembled WGS sequence"/>
</dbReference>
<dbReference type="PANTHER" id="PTHR31170:SF25">
    <property type="entry name" value="BNAA09G04570D PROTEIN"/>
    <property type="match status" value="1"/>
</dbReference>
<sequence length="354" mass="40091">MPEIESSSNQGAVGKRIIQSGGNSEVILPATVPEVQAEINGPDEWIISVMKDGDRKSEAIRFEQRKLQKVIQELRNKKELEGCFDLRVVSIGPYHRGKPELVDAEELNTMFAFYFIKESGLDSEVFYNKFLELVGEAKGYYLDGSTDDYDDDDYGKDQNDPNMVVRHSFGSATELKAKGIHFKSSGTFCLTDISFTSSFGYGQLTLPPMVRKAHSKFLFLNMIAYEMAPNTDTDLEVNSYIYFLNLLNSGADDVIELRSHNIISNSRDSNEGVAKFFNTMTSAVSQANFFILDDVCNRIEEHFTSKAKTWMAQLLHDHFSSPWTTVAFLAAMFLFILTFTQTYFQVFPRSTNQK</sequence>
<gene>
    <name evidence="2" type="ORF">ILEXP_LOCUS46581</name>
</gene>